<dbReference type="InterPro" id="IPR022603">
    <property type="entry name" value="DUF3152"/>
</dbReference>
<evidence type="ECO:0000256" key="1">
    <source>
        <dbReference type="SAM" id="MobiDB-lite"/>
    </source>
</evidence>
<keyword evidence="2" id="KW-0472">Membrane</keyword>
<gene>
    <name evidence="4" type="ORF">Sya03_33940</name>
</gene>
<dbReference type="AlphaFoldDB" id="A0A8J3Y9W0"/>
<feature type="compositionally biased region" description="Polar residues" evidence="1">
    <location>
        <begin position="1"/>
        <end position="11"/>
    </location>
</feature>
<feature type="transmembrane region" description="Helical" evidence="2">
    <location>
        <begin position="289"/>
        <end position="308"/>
    </location>
</feature>
<keyword evidence="2" id="KW-1133">Transmembrane helix</keyword>
<dbReference type="RefSeq" id="WP_239107619.1">
    <property type="nucleotide sequence ID" value="NZ_BAAAGJ010000002.1"/>
</dbReference>
<feature type="region of interest" description="Disordered" evidence="1">
    <location>
        <begin position="1"/>
        <end position="238"/>
    </location>
</feature>
<dbReference type="Pfam" id="PF11350">
    <property type="entry name" value="DUF3152"/>
    <property type="match status" value="1"/>
</dbReference>
<feature type="region of interest" description="Disordered" evidence="1">
    <location>
        <begin position="308"/>
        <end position="356"/>
    </location>
</feature>
<proteinExistence type="predicted"/>
<reference evidence="4" key="1">
    <citation type="submission" date="2021-01" db="EMBL/GenBank/DDBJ databases">
        <title>Whole genome shotgun sequence of Spirilliplanes yamanashiensis NBRC 15828.</title>
        <authorList>
            <person name="Komaki H."/>
            <person name="Tamura T."/>
        </authorList>
    </citation>
    <scope>NUCLEOTIDE SEQUENCE</scope>
    <source>
        <strain evidence="4">NBRC 15828</strain>
    </source>
</reference>
<organism evidence="4 5">
    <name type="scientific">Spirilliplanes yamanashiensis</name>
    <dbReference type="NCBI Taxonomy" id="42233"/>
    <lineage>
        <taxon>Bacteria</taxon>
        <taxon>Bacillati</taxon>
        <taxon>Actinomycetota</taxon>
        <taxon>Actinomycetes</taxon>
        <taxon>Micromonosporales</taxon>
        <taxon>Micromonosporaceae</taxon>
        <taxon>Spirilliplanes</taxon>
    </lineage>
</organism>
<protein>
    <recommendedName>
        <fullName evidence="3">DUF3152 domain-containing protein</fullName>
    </recommendedName>
</protein>
<dbReference type="SUPFAM" id="SSF55486">
    <property type="entry name" value="Metalloproteases ('zincins'), catalytic domain"/>
    <property type="match status" value="1"/>
</dbReference>
<feature type="compositionally biased region" description="Low complexity" evidence="1">
    <location>
        <begin position="28"/>
        <end position="78"/>
    </location>
</feature>
<feature type="compositionally biased region" description="Low complexity" evidence="1">
    <location>
        <begin position="319"/>
        <end position="334"/>
    </location>
</feature>
<name>A0A8J3Y9W0_9ACTN</name>
<dbReference type="Proteomes" id="UP000652013">
    <property type="component" value="Unassembled WGS sequence"/>
</dbReference>
<feature type="domain" description="DUF3152" evidence="3">
    <location>
        <begin position="355"/>
        <end position="525"/>
    </location>
</feature>
<feature type="compositionally biased region" description="Acidic residues" evidence="1">
    <location>
        <begin position="172"/>
        <end position="182"/>
    </location>
</feature>
<comment type="caution">
    <text evidence="4">The sequence shown here is derived from an EMBL/GenBank/DDBJ whole genome shotgun (WGS) entry which is preliminary data.</text>
</comment>
<evidence type="ECO:0000259" key="3">
    <source>
        <dbReference type="Pfam" id="PF11350"/>
    </source>
</evidence>
<keyword evidence="2" id="KW-0812">Transmembrane</keyword>
<feature type="compositionally biased region" description="Basic and acidic residues" evidence="1">
    <location>
        <begin position="90"/>
        <end position="105"/>
    </location>
</feature>
<keyword evidence="5" id="KW-1185">Reference proteome</keyword>
<sequence>MANPANGSQRPRPSAQEPAARSPRDPAKPAVTPGAAKPAVAPGAARPAVVPARGTTSTTTRGAPSGGTPAARSGGPRRTGALGADDHDDAADRTDVTEPVRRRWAEVLGLGAGDTQPRRGWGALFGGGPRVTGDEPGAGARRPRTGARDDRDDGPAPSRWAALFRRGRAGDEPEDEPGDFDTDLIPPRGRPARPAADVATRPARLTGGSAQTRARPRPTTAIGRPPATKAPGRGAGREDWVARDTDVRRGGGVAAGERAYVTGPKRPGVAARPVVSPSRQRMLHRRRRSMVLLVLLVSAVLIGVDRFAGPDPRPTARLTPTIEPTTAPTAAPAPSGQVLRPQVGPTTAAPPKPTAAATTATAGAGFAYVDSAGPVLGAAGTVRRFRVAVEKGSGQNAAGFAAAVDRVLGDPRSWIASRQVRFQRVPRAAAAEFTIWLAGAATSQRMCASGGLHTEGYTSCRLPGHVVINLDRWRKAVPGYGAPLATYQAYALNHEVGHQLGHGHEACVAAARPAPVMQQQTYGLKGCVANAWPYVSGERYTGPPVR</sequence>
<evidence type="ECO:0000313" key="4">
    <source>
        <dbReference type="EMBL" id="GIJ04042.1"/>
    </source>
</evidence>
<dbReference type="EMBL" id="BOOY01000026">
    <property type="protein sequence ID" value="GIJ04042.1"/>
    <property type="molecule type" value="Genomic_DNA"/>
</dbReference>
<evidence type="ECO:0000313" key="5">
    <source>
        <dbReference type="Proteomes" id="UP000652013"/>
    </source>
</evidence>
<evidence type="ECO:0000256" key="2">
    <source>
        <dbReference type="SAM" id="Phobius"/>
    </source>
</evidence>
<accession>A0A8J3Y9W0</accession>